<proteinExistence type="predicted"/>
<gene>
    <name evidence="2" type="ORF">IU459_25950</name>
</gene>
<evidence type="ECO:0000256" key="1">
    <source>
        <dbReference type="SAM" id="Phobius"/>
    </source>
</evidence>
<evidence type="ECO:0000313" key="2">
    <source>
        <dbReference type="EMBL" id="MBF6300963.1"/>
    </source>
</evidence>
<protein>
    <submittedName>
        <fullName evidence="2">DUF3068 domain-containing protein</fullName>
    </submittedName>
</protein>
<keyword evidence="1" id="KW-1133">Transmembrane helix</keyword>
<accession>A0ABS0CYM2</accession>
<feature type="transmembrane region" description="Helical" evidence="1">
    <location>
        <begin position="316"/>
        <end position="336"/>
    </location>
</feature>
<evidence type="ECO:0000313" key="3">
    <source>
        <dbReference type="Proteomes" id="UP000702209"/>
    </source>
</evidence>
<keyword evidence="3" id="KW-1185">Reference proteome</keyword>
<sequence length="345" mass="38079">MDLDVERGAQPSAKNRSRKRYLGYFALATAALLAAVAIVLPSYVADTLIKFPAQVRQVTIASGTGTMLDLDLLLQGRLHVEHDVPIQLSTLVTSIAPTNSEIVTLRVAQQSTRLDRSGQASLVDALVDQVSMNRASGASQRRPALTVFEPGQDPLETVRNGLQYKLPFDTGKRDYTYFDVISQQETRLQYVDDATVRDGLRLLHFRVDIPPAELSGLLPTRGRLTLPAQTVGRSGDEESITMSLYYSAIRDFWVDSITGAIIVVSEHQRRYLATAVDDPAPVTVFEGNLRFDEQTIEEMVTQSQEAREQIAVLRTYAPVAAAITAMAALAFGVWRLRTSRRCAAR</sequence>
<dbReference type="Pfam" id="PF11271">
    <property type="entry name" value="PorA"/>
    <property type="match status" value="1"/>
</dbReference>
<keyword evidence="1" id="KW-0472">Membrane</keyword>
<dbReference type="InterPro" id="IPR021424">
    <property type="entry name" value="PorA"/>
</dbReference>
<comment type="caution">
    <text evidence="2">The sequence shown here is derived from an EMBL/GenBank/DDBJ whole genome shotgun (WGS) entry which is preliminary data.</text>
</comment>
<reference evidence="2 3" key="1">
    <citation type="submission" date="2020-10" db="EMBL/GenBank/DDBJ databases">
        <title>Identification of Nocardia species via Next-generation sequencing and recognition of intraspecies genetic diversity.</title>
        <authorList>
            <person name="Li P."/>
            <person name="Li P."/>
            <person name="Lu B."/>
        </authorList>
    </citation>
    <scope>NUCLEOTIDE SEQUENCE [LARGE SCALE GENOMIC DNA]</scope>
    <source>
        <strain evidence="2 3">BJ06-0157</strain>
    </source>
</reference>
<dbReference type="EMBL" id="JADLQX010000022">
    <property type="protein sequence ID" value="MBF6300963.1"/>
    <property type="molecule type" value="Genomic_DNA"/>
</dbReference>
<dbReference type="Proteomes" id="UP000702209">
    <property type="component" value="Unassembled WGS sequence"/>
</dbReference>
<name>A0ABS0CYM2_9NOCA</name>
<organism evidence="2 3">
    <name type="scientific">Nocardia amamiensis</name>
    <dbReference type="NCBI Taxonomy" id="404578"/>
    <lineage>
        <taxon>Bacteria</taxon>
        <taxon>Bacillati</taxon>
        <taxon>Actinomycetota</taxon>
        <taxon>Actinomycetes</taxon>
        <taxon>Mycobacteriales</taxon>
        <taxon>Nocardiaceae</taxon>
        <taxon>Nocardia</taxon>
    </lineage>
</organism>
<keyword evidence="1" id="KW-0812">Transmembrane</keyword>
<feature type="transmembrane region" description="Helical" evidence="1">
    <location>
        <begin position="21"/>
        <end position="44"/>
    </location>
</feature>